<dbReference type="EMBL" id="JAVXUP010000694">
    <property type="protein sequence ID" value="KAK3022773.1"/>
    <property type="molecule type" value="Genomic_DNA"/>
</dbReference>
<accession>A0AA88WA91</accession>
<sequence length="104" mass="12051">MYSNFKEQVEYVKQAVQKDNTDNYTKAFPSYMNALEYLKTHSKCEKLRTLRSYLEIDLGMGQWCGEAMSAEIDYRIGVMGAEMIWDWGGYEVATVMPRWVVGSP</sequence>
<dbReference type="SUPFAM" id="SSF116846">
    <property type="entry name" value="MIT domain"/>
    <property type="match status" value="1"/>
</dbReference>
<keyword evidence="3" id="KW-1185">Reference proteome</keyword>
<proteinExistence type="predicted"/>
<organism evidence="2 3">
    <name type="scientific">Escallonia herrerae</name>
    <dbReference type="NCBI Taxonomy" id="1293975"/>
    <lineage>
        <taxon>Eukaryota</taxon>
        <taxon>Viridiplantae</taxon>
        <taxon>Streptophyta</taxon>
        <taxon>Embryophyta</taxon>
        <taxon>Tracheophyta</taxon>
        <taxon>Spermatophyta</taxon>
        <taxon>Magnoliopsida</taxon>
        <taxon>eudicotyledons</taxon>
        <taxon>Gunneridae</taxon>
        <taxon>Pentapetalae</taxon>
        <taxon>asterids</taxon>
        <taxon>campanulids</taxon>
        <taxon>Escalloniales</taxon>
        <taxon>Escalloniaceae</taxon>
        <taxon>Escallonia</taxon>
    </lineage>
</organism>
<feature type="domain" description="MIT" evidence="1">
    <location>
        <begin position="9"/>
        <end position="46"/>
    </location>
</feature>
<reference evidence="2" key="1">
    <citation type="submission" date="2022-12" db="EMBL/GenBank/DDBJ databases">
        <title>Draft genome assemblies for two species of Escallonia (Escalloniales).</title>
        <authorList>
            <person name="Chanderbali A."/>
            <person name="Dervinis C."/>
            <person name="Anghel I."/>
            <person name="Soltis D."/>
            <person name="Soltis P."/>
            <person name="Zapata F."/>
        </authorList>
    </citation>
    <scope>NUCLEOTIDE SEQUENCE</scope>
    <source>
        <strain evidence="2">UCBG64.0493</strain>
        <tissue evidence="2">Leaf</tissue>
    </source>
</reference>
<gene>
    <name evidence="2" type="ORF">RJ639_046736</name>
</gene>
<dbReference type="InterPro" id="IPR036181">
    <property type="entry name" value="MIT_dom_sf"/>
</dbReference>
<evidence type="ECO:0000259" key="1">
    <source>
        <dbReference type="Pfam" id="PF04212"/>
    </source>
</evidence>
<dbReference type="Proteomes" id="UP001188597">
    <property type="component" value="Unassembled WGS sequence"/>
</dbReference>
<protein>
    <recommendedName>
        <fullName evidence="1">MIT domain-containing protein</fullName>
    </recommendedName>
</protein>
<name>A0AA88WA91_9ASTE</name>
<dbReference type="AlphaFoldDB" id="A0AA88WA91"/>
<evidence type="ECO:0000313" key="3">
    <source>
        <dbReference type="Proteomes" id="UP001188597"/>
    </source>
</evidence>
<dbReference type="Gene3D" id="1.20.58.80">
    <property type="entry name" value="Phosphotransferase system, lactose/cellobiose-type IIA subunit"/>
    <property type="match status" value="1"/>
</dbReference>
<dbReference type="InterPro" id="IPR007330">
    <property type="entry name" value="MIT_dom"/>
</dbReference>
<dbReference type="Pfam" id="PF04212">
    <property type="entry name" value="MIT"/>
    <property type="match status" value="1"/>
</dbReference>
<comment type="caution">
    <text evidence="2">The sequence shown here is derived from an EMBL/GenBank/DDBJ whole genome shotgun (WGS) entry which is preliminary data.</text>
</comment>
<evidence type="ECO:0000313" key="2">
    <source>
        <dbReference type="EMBL" id="KAK3022773.1"/>
    </source>
</evidence>